<evidence type="ECO:0000313" key="2">
    <source>
        <dbReference type="Proteomes" id="UP000186698"/>
    </source>
</evidence>
<dbReference type="RefSeq" id="XP_041430649.1">
    <property type="nucleotide sequence ID" value="XM_041574715.1"/>
</dbReference>
<feature type="compositionally biased region" description="Basic and acidic residues" evidence="1">
    <location>
        <begin position="186"/>
        <end position="195"/>
    </location>
</feature>
<name>A0A8J1LN91_XENLA</name>
<dbReference type="Proteomes" id="UP000186698">
    <property type="component" value="Chromosome 8S"/>
</dbReference>
<accession>A0A8J1LN91</accession>
<evidence type="ECO:0000256" key="1">
    <source>
        <dbReference type="SAM" id="MobiDB-lite"/>
    </source>
</evidence>
<keyword evidence="2" id="KW-1185">Reference proteome</keyword>
<protein>
    <submittedName>
        <fullName evidence="3">Uncharacterized protein LOC121397656</fullName>
    </submittedName>
</protein>
<dbReference type="AlphaFoldDB" id="A0A8J1LN91"/>
<feature type="compositionally biased region" description="Polar residues" evidence="1">
    <location>
        <begin position="162"/>
        <end position="173"/>
    </location>
</feature>
<gene>
    <name evidence="3" type="primary">LOC121397656</name>
</gene>
<proteinExistence type="predicted"/>
<sequence>MLKRIRGCVRTIQKQFRRNNKVHHLISEDNEPMNHNVPTPVHLFQVAPVVSPEARIQTQGHKEKEIQTEVAIEEIVKEEIKDCESSFSDPIQMIPNPGAIFLVVKEAEMRLEYSEEIAPAVSLPADCSELLETYESRHLDDLIVEEISSSLEMGYQAEESDATTGSVNTLKSDYSSEESDDNLDAISKDLPKDSYTRSGSVNTLQSVYSSEESYTATGSVNILQIDYSSEVSDDTLDAISEELPEQSCSTAGSVNILNMKYPSEGSEYNSDSLSKNLPEELNVSVGVHSLLHNRKANDSCLYSP</sequence>
<feature type="region of interest" description="Disordered" evidence="1">
    <location>
        <begin position="155"/>
        <end position="200"/>
    </location>
</feature>
<dbReference type="OrthoDB" id="10629100at2759"/>
<dbReference type="KEGG" id="xla:121397656"/>
<reference evidence="3" key="1">
    <citation type="submission" date="2025-08" db="UniProtKB">
        <authorList>
            <consortium name="RefSeq"/>
        </authorList>
    </citation>
    <scope>IDENTIFICATION</scope>
    <source>
        <strain evidence="3">J_2021</strain>
        <tissue evidence="3">Erythrocytes</tissue>
    </source>
</reference>
<evidence type="ECO:0000313" key="3">
    <source>
        <dbReference type="RefSeq" id="XP_041430649.1"/>
    </source>
</evidence>
<dbReference type="GeneID" id="121397656"/>
<organism evidence="2 3">
    <name type="scientific">Xenopus laevis</name>
    <name type="common">African clawed frog</name>
    <dbReference type="NCBI Taxonomy" id="8355"/>
    <lineage>
        <taxon>Eukaryota</taxon>
        <taxon>Metazoa</taxon>
        <taxon>Chordata</taxon>
        <taxon>Craniata</taxon>
        <taxon>Vertebrata</taxon>
        <taxon>Euteleostomi</taxon>
        <taxon>Amphibia</taxon>
        <taxon>Batrachia</taxon>
        <taxon>Anura</taxon>
        <taxon>Pipoidea</taxon>
        <taxon>Pipidae</taxon>
        <taxon>Xenopodinae</taxon>
        <taxon>Xenopus</taxon>
        <taxon>Xenopus</taxon>
    </lineage>
</organism>